<feature type="coiled-coil region" evidence="1">
    <location>
        <begin position="292"/>
        <end position="337"/>
    </location>
</feature>
<evidence type="ECO:0000256" key="1">
    <source>
        <dbReference type="SAM" id="Coils"/>
    </source>
</evidence>
<dbReference type="SUPFAM" id="SSF52540">
    <property type="entry name" value="P-loop containing nucleoside triphosphate hydrolases"/>
    <property type="match status" value="2"/>
</dbReference>
<keyword evidence="3" id="KW-1185">Reference proteome</keyword>
<feature type="coiled-coil region" evidence="1">
    <location>
        <begin position="210"/>
        <end position="264"/>
    </location>
</feature>
<evidence type="ECO:0000313" key="3">
    <source>
        <dbReference type="Proteomes" id="UP000651112"/>
    </source>
</evidence>
<protein>
    <submittedName>
        <fullName evidence="2">SMC family ATPase</fullName>
    </submittedName>
</protein>
<dbReference type="Pfam" id="PF13558">
    <property type="entry name" value="SbcC_Walker_B"/>
    <property type="match status" value="1"/>
</dbReference>
<dbReference type="Gene3D" id="3.40.50.300">
    <property type="entry name" value="P-loop containing nucleotide triphosphate hydrolases"/>
    <property type="match status" value="2"/>
</dbReference>
<feature type="coiled-coil region" evidence="1">
    <location>
        <begin position="823"/>
        <end position="853"/>
    </location>
</feature>
<feature type="coiled-coil region" evidence="1">
    <location>
        <begin position="683"/>
        <end position="738"/>
    </location>
</feature>
<organism evidence="2 3">
    <name type="scientific">Sphingobacterium chuzhouense</name>
    <dbReference type="NCBI Taxonomy" id="1742264"/>
    <lineage>
        <taxon>Bacteria</taxon>
        <taxon>Pseudomonadati</taxon>
        <taxon>Bacteroidota</taxon>
        <taxon>Sphingobacteriia</taxon>
        <taxon>Sphingobacteriales</taxon>
        <taxon>Sphingobacteriaceae</taxon>
        <taxon>Sphingobacterium</taxon>
    </lineage>
</organism>
<dbReference type="RefSeq" id="WP_190313459.1">
    <property type="nucleotide sequence ID" value="NZ_JACNYL010000002.1"/>
</dbReference>
<reference evidence="2 3" key="1">
    <citation type="submission" date="2020-08" db="EMBL/GenBank/DDBJ databases">
        <title>Sphingobacterium sp. DN00404 isolated from aquaculture water.</title>
        <authorList>
            <person name="Zhang M."/>
        </authorList>
    </citation>
    <scope>NUCLEOTIDE SEQUENCE [LARGE SCALE GENOMIC DNA]</scope>
    <source>
        <strain evidence="2 3">KCTC 42746</strain>
    </source>
</reference>
<sequence>MLPLYLSIEGLYSYRDKQEIDFTHLTEAGLFGIFGKVGSGKSSILEAISFALYGETERLNKQEKRAYNMLNLRSDGANIVFEFLNYEGRKFRFTAQWKRRKKFEDTTSLERYAYEWKDGAWIPLDSNDGTIVTQLTYPNFRRTIIIPQGQFKEFLELRGKDRSEMMKDIFNLDRFDLGPKVSILQRQNNSKLEQLNGALSGFDTVSMEILDSKQQELETAQKHLATVKEETASLEKEVSRLTESKKTRDELMQKKEDVQEYLLEQPRITQLEKELRTYEITQLAFREILNTTHSLNKEKEQLTHKIEQLTVRKSEVLNRLEKEETEWEKIAVDYQQLDLFKAESEDLKVISTILQNKKQQETLNKRVQDGKPYLLQAQDEEKKLLASIESEEKRLDELKNTRVDTSVLLALESWYQTDDNISASVMELKAQNQQLQNELIQTAKIFEERSTSIDGWESTLLQQEIELNTELTSLQQEETHLKVQAKLSEFADNLVDGQPCPLCGALDHPSPMANHNMAVKIQEIMDKQVEIKQHLQQLKASHQALTAASIRWRDKKTQLTQSETNVQNMEEKLKIHREQFRWEEFSPKDKTAFLTYKDKNYLAETHIKSGEANLKNLRALWQTCQSKIEKYKNSLAEFEQSIIVLDQLNRQNTLRIKRLKIIDFEHFNEIELTNKTRKTENKIIFLEESHKRLSESIQSLRTEFAHINGERAASKEQFQQLYQQLNSKQAEISTLLKEHGYSDIIQVQHILQKNMDVDRNRKTIQEFNLNLQVLLRNIADLEKRVALDAYEESIYQEKTTLHTLKREELELQIRVTGALEKEHARLRVEFAKKEKLLEEYEKLTLRKSNLTTLENLFRGSGFVNYVSSIHLQRLCEIANQRFHRLTKNNLSLTINENNEFEVVDFLHNGFKRSVKTLSGGQAFQASLCLALALAESIQSMNKADKNFFFIDEGFGTQDPESMNTVFETLQYLNRDNRIVGIISHVEELKERIPRAITVVNDAEKGSQLRYN</sequence>
<dbReference type="InterPro" id="IPR027417">
    <property type="entry name" value="P-loop_NTPase"/>
</dbReference>
<dbReference type="PANTHER" id="PTHR32114">
    <property type="entry name" value="ABC TRANSPORTER ABCH.3"/>
    <property type="match status" value="1"/>
</dbReference>
<comment type="caution">
    <text evidence="2">The sequence shown here is derived from an EMBL/GenBank/DDBJ whole genome shotgun (WGS) entry which is preliminary data.</text>
</comment>
<gene>
    <name evidence="2" type="ORF">H8B21_09105</name>
</gene>
<dbReference type="PANTHER" id="PTHR32114:SF2">
    <property type="entry name" value="ABC TRANSPORTER ABCH.3"/>
    <property type="match status" value="1"/>
</dbReference>
<proteinExistence type="predicted"/>
<evidence type="ECO:0000313" key="2">
    <source>
        <dbReference type="EMBL" id="MBD1421722.1"/>
    </source>
</evidence>
<accession>A0ABR7XRE1</accession>
<keyword evidence="1" id="KW-0175">Coiled coil</keyword>
<dbReference type="Proteomes" id="UP000651112">
    <property type="component" value="Unassembled WGS sequence"/>
</dbReference>
<feature type="coiled-coil region" evidence="1">
    <location>
        <begin position="374"/>
        <end position="445"/>
    </location>
</feature>
<dbReference type="EMBL" id="JACNYL010000002">
    <property type="protein sequence ID" value="MBD1421722.1"/>
    <property type="molecule type" value="Genomic_DNA"/>
</dbReference>
<name>A0ABR7XRE1_9SPHI</name>